<organism evidence="1 2">
    <name type="scientific">Flavobacterium restrictum</name>
    <dbReference type="NCBI Taxonomy" id="2594428"/>
    <lineage>
        <taxon>Bacteria</taxon>
        <taxon>Pseudomonadati</taxon>
        <taxon>Bacteroidota</taxon>
        <taxon>Flavobacteriia</taxon>
        <taxon>Flavobacteriales</taxon>
        <taxon>Flavobacteriaceae</taxon>
        <taxon>Flavobacterium</taxon>
    </lineage>
</organism>
<evidence type="ECO:0000313" key="1">
    <source>
        <dbReference type="EMBL" id="TRX36675.1"/>
    </source>
</evidence>
<comment type="caution">
    <text evidence="1">The sequence shown here is derived from an EMBL/GenBank/DDBJ whole genome shotgun (WGS) entry which is preliminary data.</text>
</comment>
<keyword evidence="2" id="KW-1185">Reference proteome</keyword>
<evidence type="ECO:0008006" key="3">
    <source>
        <dbReference type="Google" id="ProtNLM"/>
    </source>
</evidence>
<sequence>MKKYLLVSLMVLGFFEGFCQDRFEVKKMGFSIAVPKNWIPMENEAVLKNIREYDFTEKQLKELLKSNNSSVNLVSFSKYDPKKVSGIIPTIKIRTYDNETNTITDFLNQVNKSTTNLKKALTDFNFIDYPVITEISNQKVIKFTAQFTLKNEDVAYKIRSSSYYIPKKGYFISLNFIEEIGKEDNTLLFEELVKSIQLTL</sequence>
<dbReference type="AlphaFoldDB" id="A0A553DV52"/>
<reference evidence="1 2" key="1">
    <citation type="submission" date="2019-07" db="EMBL/GenBank/DDBJ databases">
        <title>Novel species of Flavobacterium.</title>
        <authorList>
            <person name="Liu Q."/>
            <person name="Xin Y.-H."/>
        </authorList>
    </citation>
    <scope>NUCLEOTIDE SEQUENCE [LARGE SCALE GENOMIC DNA]</scope>
    <source>
        <strain evidence="1 2">LB1R34</strain>
    </source>
</reference>
<dbReference type="OrthoDB" id="1360312at2"/>
<dbReference type="Proteomes" id="UP000316371">
    <property type="component" value="Unassembled WGS sequence"/>
</dbReference>
<protein>
    <recommendedName>
        <fullName evidence="3">PsbP C-terminal domain-containing protein</fullName>
    </recommendedName>
</protein>
<dbReference type="RefSeq" id="WP_144257227.1">
    <property type="nucleotide sequence ID" value="NZ_VJZT01000015.1"/>
</dbReference>
<evidence type="ECO:0000313" key="2">
    <source>
        <dbReference type="Proteomes" id="UP000316371"/>
    </source>
</evidence>
<accession>A0A553DV52</accession>
<gene>
    <name evidence="1" type="ORF">FNW21_13205</name>
</gene>
<proteinExistence type="predicted"/>
<name>A0A553DV52_9FLAO</name>
<dbReference type="EMBL" id="VJZT01000015">
    <property type="protein sequence ID" value="TRX36675.1"/>
    <property type="molecule type" value="Genomic_DNA"/>
</dbReference>